<feature type="region of interest" description="Disordered" evidence="5">
    <location>
        <begin position="1"/>
        <end position="41"/>
    </location>
</feature>
<evidence type="ECO:0000256" key="3">
    <source>
        <dbReference type="ARBA" id="ARBA00023237"/>
    </source>
</evidence>
<dbReference type="Gene3D" id="3.40.1520.20">
    <property type="match status" value="1"/>
</dbReference>
<evidence type="ECO:0000256" key="4">
    <source>
        <dbReference type="PROSITE-ProRule" id="PRU00473"/>
    </source>
</evidence>
<keyword evidence="2 4" id="KW-0472">Membrane</keyword>
<evidence type="ECO:0000256" key="5">
    <source>
        <dbReference type="SAM" id="MobiDB-lite"/>
    </source>
</evidence>
<dbReference type="PANTHER" id="PTHR30329:SF21">
    <property type="entry name" value="LIPOPROTEIN YIAD-RELATED"/>
    <property type="match status" value="1"/>
</dbReference>
<dbReference type="PANTHER" id="PTHR30329">
    <property type="entry name" value="STATOR ELEMENT OF FLAGELLAR MOTOR COMPLEX"/>
    <property type="match status" value="1"/>
</dbReference>
<comment type="caution">
    <text evidence="7">The sequence shown here is derived from an EMBL/GenBank/DDBJ whole genome shotgun (WGS) entry which is preliminary data.</text>
</comment>
<comment type="subcellular location">
    <subcellularLocation>
        <location evidence="1">Cell outer membrane</location>
    </subcellularLocation>
</comment>
<dbReference type="Gene3D" id="3.30.1330.60">
    <property type="entry name" value="OmpA-like domain"/>
    <property type="match status" value="1"/>
</dbReference>
<evidence type="ECO:0000259" key="6">
    <source>
        <dbReference type="PROSITE" id="PS51123"/>
    </source>
</evidence>
<dbReference type="PRINTS" id="PR01021">
    <property type="entry name" value="OMPADOMAIN"/>
</dbReference>
<sequence>MLAQYQELVVEEPATDAVENDDTPSIEEMDLSDDEEPGGIEGEVSEPVIEQAGDDAELTEQLEETVNAGVLADPSYRMSATLDVSGNLAFRGMVPDNSSRNLLSYLADDLDNVSVAQGAPEGFMQTLFAGISALRELDSGQVAFANGNWLLTGYADIDTKKNAAEAILSRLSEDGVWRTMITAPKAGQVCSAAIAEFMSANALLFGSGSAQLTESSRELLPAIAERLNICPEQPVYVEGHTDSDGSDALNLRLSIARAETVVDELIDLGVAVTRLYAVGYGASLPIASNATAEGRRQNRRIVFNFEDIAAQ</sequence>
<feature type="domain" description="OmpA-like" evidence="6">
    <location>
        <begin position="192"/>
        <end position="309"/>
    </location>
</feature>
<keyword evidence="8" id="KW-1185">Reference proteome</keyword>
<feature type="compositionally biased region" description="Acidic residues" evidence="5">
    <location>
        <begin position="9"/>
        <end position="38"/>
    </location>
</feature>
<accession>A0A916VXF3</accession>
<organism evidence="7 8">
    <name type="scientific">Pelagibacterium lentulum</name>
    <dbReference type="NCBI Taxonomy" id="2029865"/>
    <lineage>
        <taxon>Bacteria</taxon>
        <taxon>Pseudomonadati</taxon>
        <taxon>Pseudomonadota</taxon>
        <taxon>Alphaproteobacteria</taxon>
        <taxon>Hyphomicrobiales</taxon>
        <taxon>Devosiaceae</taxon>
        <taxon>Pelagibacterium</taxon>
    </lineage>
</organism>
<evidence type="ECO:0000313" key="7">
    <source>
        <dbReference type="EMBL" id="GGA50835.1"/>
    </source>
</evidence>
<dbReference type="PROSITE" id="PS51123">
    <property type="entry name" value="OMPA_2"/>
    <property type="match status" value="1"/>
</dbReference>
<dbReference type="AlphaFoldDB" id="A0A916VXF3"/>
<proteinExistence type="predicted"/>
<reference evidence="7 8" key="1">
    <citation type="journal article" date="2014" name="Int. J. Syst. Evol. Microbiol.">
        <title>Complete genome sequence of Corynebacterium casei LMG S-19264T (=DSM 44701T), isolated from a smear-ripened cheese.</title>
        <authorList>
            <consortium name="US DOE Joint Genome Institute (JGI-PGF)"/>
            <person name="Walter F."/>
            <person name="Albersmeier A."/>
            <person name="Kalinowski J."/>
            <person name="Ruckert C."/>
        </authorList>
    </citation>
    <scope>NUCLEOTIDE SEQUENCE [LARGE SCALE GENOMIC DNA]</scope>
    <source>
        <strain evidence="7 8">CGMCC 1.15896</strain>
    </source>
</reference>
<keyword evidence="3" id="KW-0998">Cell outer membrane</keyword>
<dbReference type="InterPro" id="IPR006664">
    <property type="entry name" value="OMP_bac"/>
</dbReference>
<dbReference type="CDD" id="cd07185">
    <property type="entry name" value="OmpA_C-like"/>
    <property type="match status" value="1"/>
</dbReference>
<dbReference type="Proteomes" id="UP000596977">
    <property type="component" value="Unassembled WGS sequence"/>
</dbReference>
<dbReference type="EMBL" id="BMKB01000003">
    <property type="protein sequence ID" value="GGA50835.1"/>
    <property type="molecule type" value="Genomic_DNA"/>
</dbReference>
<dbReference type="InterPro" id="IPR050330">
    <property type="entry name" value="Bact_OuterMem_StrucFunc"/>
</dbReference>
<name>A0A916VXF3_9HYPH</name>
<dbReference type="GO" id="GO:0009279">
    <property type="term" value="C:cell outer membrane"/>
    <property type="evidence" value="ECO:0007669"/>
    <property type="project" value="UniProtKB-SubCell"/>
</dbReference>
<dbReference type="SUPFAM" id="SSF103088">
    <property type="entry name" value="OmpA-like"/>
    <property type="match status" value="1"/>
</dbReference>
<protein>
    <recommendedName>
        <fullName evidence="6">OmpA-like domain-containing protein</fullName>
    </recommendedName>
</protein>
<evidence type="ECO:0000256" key="2">
    <source>
        <dbReference type="ARBA" id="ARBA00023136"/>
    </source>
</evidence>
<evidence type="ECO:0000256" key="1">
    <source>
        <dbReference type="ARBA" id="ARBA00004442"/>
    </source>
</evidence>
<dbReference type="InterPro" id="IPR036737">
    <property type="entry name" value="OmpA-like_sf"/>
</dbReference>
<dbReference type="InterPro" id="IPR006665">
    <property type="entry name" value="OmpA-like"/>
</dbReference>
<evidence type="ECO:0000313" key="8">
    <source>
        <dbReference type="Proteomes" id="UP000596977"/>
    </source>
</evidence>
<gene>
    <name evidence="7" type="ORF">GCM10011499_21050</name>
</gene>
<dbReference type="Pfam" id="PF00691">
    <property type="entry name" value="OmpA"/>
    <property type="match status" value="1"/>
</dbReference>